<organism evidence="2 3">
    <name type="scientific">Xyrichtys novacula</name>
    <name type="common">Pearly razorfish</name>
    <name type="synonym">Hemipteronotus novacula</name>
    <dbReference type="NCBI Taxonomy" id="13765"/>
    <lineage>
        <taxon>Eukaryota</taxon>
        <taxon>Metazoa</taxon>
        <taxon>Chordata</taxon>
        <taxon>Craniata</taxon>
        <taxon>Vertebrata</taxon>
        <taxon>Euteleostomi</taxon>
        <taxon>Actinopterygii</taxon>
        <taxon>Neopterygii</taxon>
        <taxon>Teleostei</taxon>
        <taxon>Neoteleostei</taxon>
        <taxon>Acanthomorphata</taxon>
        <taxon>Eupercaria</taxon>
        <taxon>Labriformes</taxon>
        <taxon>Labridae</taxon>
        <taxon>Xyrichtys</taxon>
    </lineage>
</organism>
<accession>A0AAV1FAS4</accession>
<gene>
    <name evidence="2" type="ORF">XNOV1_A018913</name>
</gene>
<sequence length="62" mass="7409">MTNSCCLLTVVFFLIKSTEKDDDYIVLCHHWDRWVLLSLQLLLIKGFTQHFLMGWFDERNSS</sequence>
<evidence type="ECO:0000256" key="1">
    <source>
        <dbReference type="SAM" id="SignalP"/>
    </source>
</evidence>
<dbReference type="Proteomes" id="UP001178508">
    <property type="component" value="Chromosome 6"/>
</dbReference>
<proteinExistence type="predicted"/>
<evidence type="ECO:0000313" key="3">
    <source>
        <dbReference type="Proteomes" id="UP001178508"/>
    </source>
</evidence>
<dbReference type="EMBL" id="OY660869">
    <property type="protein sequence ID" value="CAJ1058447.1"/>
    <property type="molecule type" value="Genomic_DNA"/>
</dbReference>
<feature type="signal peptide" evidence="1">
    <location>
        <begin position="1"/>
        <end position="20"/>
    </location>
</feature>
<protein>
    <submittedName>
        <fullName evidence="2">Uncharacterized protein</fullName>
    </submittedName>
</protein>
<reference evidence="2" key="1">
    <citation type="submission" date="2023-08" db="EMBL/GenBank/DDBJ databases">
        <authorList>
            <person name="Alioto T."/>
            <person name="Alioto T."/>
            <person name="Gomez Garrido J."/>
        </authorList>
    </citation>
    <scope>NUCLEOTIDE SEQUENCE</scope>
</reference>
<keyword evidence="1" id="KW-0732">Signal</keyword>
<name>A0AAV1FAS4_XYRNO</name>
<keyword evidence="3" id="KW-1185">Reference proteome</keyword>
<dbReference type="AlphaFoldDB" id="A0AAV1FAS4"/>
<evidence type="ECO:0000313" key="2">
    <source>
        <dbReference type="EMBL" id="CAJ1058447.1"/>
    </source>
</evidence>
<feature type="chain" id="PRO_5043494386" evidence="1">
    <location>
        <begin position="21"/>
        <end position="62"/>
    </location>
</feature>